<gene>
    <name evidence="1" type="ORF">SACC_29500</name>
</gene>
<organism evidence="1 2">
    <name type="scientific">Saccharolobus caldissimus</name>
    <dbReference type="NCBI Taxonomy" id="1702097"/>
    <lineage>
        <taxon>Archaea</taxon>
        <taxon>Thermoproteota</taxon>
        <taxon>Thermoprotei</taxon>
        <taxon>Sulfolobales</taxon>
        <taxon>Sulfolobaceae</taxon>
        <taxon>Saccharolobus</taxon>
    </lineage>
</organism>
<keyword evidence="2" id="KW-1185">Reference proteome</keyword>
<dbReference type="RefSeq" id="WP_229570496.1">
    <property type="nucleotide sequence ID" value="NZ_AP025226.1"/>
</dbReference>
<name>A0AAQ4CVV2_9CREN</name>
<dbReference type="EMBL" id="AP025226">
    <property type="protein sequence ID" value="BDB99933.1"/>
    <property type="molecule type" value="Genomic_DNA"/>
</dbReference>
<evidence type="ECO:0000313" key="1">
    <source>
        <dbReference type="EMBL" id="BDB99933.1"/>
    </source>
</evidence>
<dbReference type="KEGG" id="scas:SACC_29500"/>
<proteinExistence type="predicted"/>
<reference evidence="1 2" key="1">
    <citation type="journal article" date="2022" name="Microbiol. Resour. Announc.">
        <title>Complete Genome Sequence of the Hyperthermophilic and Acidophilic Archaeon Saccharolobus caldissimus Strain HS-3T.</title>
        <authorList>
            <person name="Sakai H.D."/>
            <person name="Kurosawa N."/>
        </authorList>
    </citation>
    <scope>NUCLEOTIDE SEQUENCE [LARGE SCALE GENOMIC DNA]</scope>
    <source>
        <strain evidence="1 2">JCM32116</strain>
    </source>
</reference>
<dbReference type="AlphaFoldDB" id="A0AAQ4CVV2"/>
<evidence type="ECO:0000313" key="2">
    <source>
        <dbReference type="Proteomes" id="UP001319921"/>
    </source>
</evidence>
<dbReference type="Proteomes" id="UP001319921">
    <property type="component" value="Chromosome"/>
</dbReference>
<accession>A0AAQ4CVV2</accession>
<protein>
    <submittedName>
        <fullName evidence="1">Uncharacterized protein</fullName>
    </submittedName>
</protein>
<sequence>MLLDVVKEIIEKYDKSAKVEITNKGKYTEIKVKSEKYCDKVRIWISLHELFKDRNDIIIEVE</sequence>
<dbReference type="GeneID" id="68867674"/>